<keyword evidence="1" id="KW-0812">Transmembrane</keyword>
<organism evidence="2 3">
    <name type="scientific">Yanshouia hominis</name>
    <dbReference type="NCBI Taxonomy" id="2763673"/>
    <lineage>
        <taxon>Bacteria</taxon>
        <taxon>Bacillati</taxon>
        <taxon>Bacillota</taxon>
        <taxon>Clostridia</taxon>
        <taxon>Eubacteriales</taxon>
        <taxon>Oscillospiraceae</taxon>
        <taxon>Yanshouia</taxon>
    </lineage>
</organism>
<name>A0ABR7NIK4_9FIRM</name>
<evidence type="ECO:0008006" key="4">
    <source>
        <dbReference type="Google" id="ProtNLM"/>
    </source>
</evidence>
<keyword evidence="3" id="KW-1185">Reference proteome</keyword>
<reference evidence="2 3" key="1">
    <citation type="submission" date="2020-08" db="EMBL/GenBank/DDBJ databases">
        <title>Genome public.</title>
        <authorList>
            <person name="Liu C."/>
            <person name="Sun Q."/>
        </authorList>
    </citation>
    <scope>NUCLEOTIDE SEQUENCE [LARGE SCALE GENOMIC DNA]</scope>
    <source>
        <strain evidence="2 3">BX1</strain>
    </source>
</reference>
<feature type="transmembrane region" description="Helical" evidence="1">
    <location>
        <begin position="76"/>
        <end position="94"/>
    </location>
</feature>
<feature type="transmembrane region" description="Helical" evidence="1">
    <location>
        <begin position="48"/>
        <end position="70"/>
    </location>
</feature>
<evidence type="ECO:0000313" key="2">
    <source>
        <dbReference type="EMBL" id="MBC8576248.1"/>
    </source>
</evidence>
<gene>
    <name evidence="2" type="ORF">H8717_07500</name>
</gene>
<dbReference type="RefSeq" id="WP_262399784.1">
    <property type="nucleotide sequence ID" value="NZ_JACRTB010000009.1"/>
</dbReference>
<dbReference type="Proteomes" id="UP000658131">
    <property type="component" value="Unassembled WGS sequence"/>
</dbReference>
<feature type="transmembrane region" description="Helical" evidence="1">
    <location>
        <begin position="186"/>
        <end position="206"/>
    </location>
</feature>
<feature type="transmembrane region" description="Helical" evidence="1">
    <location>
        <begin position="106"/>
        <end position="123"/>
    </location>
</feature>
<protein>
    <recommendedName>
        <fullName evidence="4">Zinc ribbon domain-containing protein</fullName>
    </recommendedName>
</protein>
<evidence type="ECO:0000256" key="1">
    <source>
        <dbReference type="SAM" id="Phobius"/>
    </source>
</evidence>
<feature type="transmembrane region" description="Helical" evidence="1">
    <location>
        <begin position="161"/>
        <end position="180"/>
    </location>
</feature>
<evidence type="ECO:0000313" key="3">
    <source>
        <dbReference type="Proteomes" id="UP000658131"/>
    </source>
</evidence>
<proteinExistence type="predicted"/>
<dbReference type="EMBL" id="JACRTB010000009">
    <property type="protein sequence ID" value="MBC8576248.1"/>
    <property type="molecule type" value="Genomic_DNA"/>
</dbReference>
<keyword evidence="1" id="KW-0472">Membrane</keyword>
<accession>A0ABR7NIK4</accession>
<feature type="transmembrane region" description="Helical" evidence="1">
    <location>
        <begin position="129"/>
        <end position="149"/>
    </location>
</feature>
<dbReference type="Pfam" id="PF19845">
    <property type="entry name" value="DUF6320"/>
    <property type="match status" value="1"/>
</dbReference>
<keyword evidence="1" id="KW-1133">Transmembrane helix</keyword>
<comment type="caution">
    <text evidence="2">The sequence shown here is derived from an EMBL/GenBank/DDBJ whole genome shotgun (WGS) entry which is preliminary data.</text>
</comment>
<dbReference type="InterPro" id="IPR046283">
    <property type="entry name" value="DUF6320"/>
</dbReference>
<sequence>MKFCTRCGLSVTGSGSKCPLCQHTLSDDGEESPDVFPRIETIAHTHGMLLRCLLFGLISVSIVAVMLDWVFPDKPFWSGFAVAGAACVWISVRIAITGRGNIMKKLLNLSILISPLSVIWDIATGWHRWSIDFVLPCTYLTVMLAITVISRITRMPAERYLIYLIFLLLFGLIPAIFLAAEWNGVRLPSFLCVTCSLLLFSAHLVFDGPKMKGELRRRLHL</sequence>